<evidence type="ECO:0000256" key="1">
    <source>
        <dbReference type="ARBA" id="ARBA00003950"/>
    </source>
</evidence>
<keyword evidence="11" id="KW-0436">Ligase</keyword>
<evidence type="ECO:0000259" key="10">
    <source>
        <dbReference type="Pfam" id="PF25041"/>
    </source>
</evidence>
<feature type="domain" description="E3 UFM1-protein ligase-like C-terminal" evidence="10">
    <location>
        <begin position="666"/>
        <end position="773"/>
    </location>
</feature>
<evidence type="ECO:0000256" key="5">
    <source>
        <dbReference type="ARBA" id="ARBA00022786"/>
    </source>
</evidence>
<accession>A0A1V9XQT8</accession>
<comment type="caution">
    <text evidence="11">The sequence shown here is derived from an EMBL/GenBank/DDBJ whole genome shotgun (WGS) entry which is preliminary data.</text>
</comment>
<comment type="function">
    <text evidence="1">E3 UFM1-protein ligase that mediates ufmylation of target proteins.</text>
</comment>
<sequence>MATSWEEVKRLAADFQRAQLSSSVQRLSDRNCIEIVKHLVSLKLIEVVFTTSGKEYITPQHLYKEVKDELIAAGGRTDLSSLAANLQVDLLHIETAVAELVKTEKNVKLVLDQLISDSYMDRLAEEVNERLQQKGELSMVDIIKGYDVPAEFLRAGLMSRMGRIIKGQVDDKEVLYTEAFVTMHQYRIRGVLSAVTKPIQISTLIKNYGFPQRIVVGIVEQLISQKKLLGSLSGHGFYIPDIYSRAQREWVSTGFSQNGFLEYDALSRLGVGDPKAFVKSLLHGKQLLFLSSACIGEHLLSQVESSIEEANLTGSWVDVASMLPSQLIPADVNQVISHVISKDATMNDSIHIVADTIVASDGLLESCLSALVTLIKERAKGDSQNGVGQLCEVGDPLPDIFGAERRKKATANDDETDRKEERRKKAAWGKSGGGTQGRETKTKSTKRKYGKKKASGFEDTDDDAPEADKGAKQQESELIPRKKIVCVSLEDIRNCLSSLELLQGGPVELVIGMAELTERRMYEKYSRRWGYKLVTGPVLRKTHSELQERISTIVTQITLYAAGLQIFTDDLKTQLTKHLLRTLCSDIFNAIVVYLAGEHGPVDVANPNPEQRLKMINKIGGTQKEALIKVHQNLAGSSIDEFFENMDAVYGAGVLDMMIRVDRKRDRQTISAHKASLIGQLSVTTEPALALHLAVLVLVQTQMQKMVHFSGKFVPQMVSFLQGKVPSDLHAELVAAEELVIKNMRLQEGAEKNQLQSELQTQTTKLKRLVINYKRLSESK</sequence>
<reference evidence="11 12" key="1">
    <citation type="journal article" date="2017" name="Gigascience">
        <title>Draft genome of the honey bee ectoparasitic mite, Tropilaelaps mercedesae, is shaped by the parasitic life history.</title>
        <authorList>
            <person name="Dong X."/>
            <person name="Armstrong S.D."/>
            <person name="Xia D."/>
            <person name="Makepeace B.L."/>
            <person name="Darby A.C."/>
            <person name="Kadowaki T."/>
        </authorList>
    </citation>
    <scope>NUCLEOTIDE SEQUENCE [LARGE SCALE GENOMIC DNA]</scope>
    <source>
        <strain evidence="11">Wuxi-XJTLU</strain>
    </source>
</reference>
<dbReference type="EMBL" id="MNPL01005659">
    <property type="protein sequence ID" value="OQR75867.1"/>
    <property type="molecule type" value="Genomic_DNA"/>
</dbReference>
<evidence type="ECO:0000259" key="8">
    <source>
        <dbReference type="Pfam" id="PF09743"/>
    </source>
</evidence>
<dbReference type="PANTHER" id="PTHR31057">
    <property type="entry name" value="E3 UFM1-PROTEIN LIGASE 1"/>
    <property type="match status" value="1"/>
</dbReference>
<evidence type="ECO:0000256" key="6">
    <source>
        <dbReference type="ARBA" id="ARBA00030452"/>
    </source>
</evidence>
<name>A0A1V9XQT8_9ACAR</name>
<organism evidence="11 12">
    <name type="scientific">Tropilaelaps mercedesae</name>
    <dbReference type="NCBI Taxonomy" id="418985"/>
    <lineage>
        <taxon>Eukaryota</taxon>
        <taxon>Metazoa</taxon>
        <taxon>Ecdysozoa</taxon>
        <taxon>Arthropoda</taxon>
        <taxon>Chelicerata</taxon>
        <taxon>Arachnida</taxon>
        <taxon>Acari</taxon>
        <taxon>Parasitiformes</taxon>
        <taxon>Mesostigmata</taxon>
        <taxon>Gamasina</taxon>
        <taxon>Dermanyssoidea</taxon>
        <taxon>Laelapidae</taxon>
        <taxon>Tropilaelaps</taxon>
    </lineage>
</organism>
<comment type="similarity">
    <text evidence="2">Belongs to the UFL1 family.</text>
</comment>
<evidence type="ECO:0000313" key="11">
    <source>
        <dbReference type="EMBL" id="OQR75867.1"/>
    </source>
</evidence>
<dbReference type="Pfam" id="PF25870">
    <property type="entry name" value="WHD_UFL1_5th"/>
    <property type="match status" value="1"/>
</dbReference>
<keyword evidence="4" id="KW-0808">Transferase</keyword>
<evidence type="ECO:0000259" key="9">
    <source>
        <dbReference type="Pfam" id="PF23659"/>
    </source>
</evidence>
<evidence type="ECO:0000256" key="7">
    <source>
        <dbReference type="SAM" id="MobiDB-lite"/>
    </source>
</evidence>
<keyword evidence="12" id="KW-1185">Reference proteome</keyword>
<dbReference type="FunCoup" id="A0A1V9XQT8">
    <property type="interactions" value="2019"/>
</dbReference>
<dbReference type="AlphaFoldDB" id="A0A1V9XQT8"/>
<keyword evidence="5" id="KW-0833">Ubl conjugation pathway</keyword>
<dbReference type="InParanoid" id="A0A1V9XQT8"/>
<feature type="domain" description="E3 UFM1-protein ligase 1-like" evidence="9">
    <location>
        <begin position="543"/>
        <end position="658"/>
    </location>
</feature>
<dbReference type="GO" id="GO:0005789">
    <property type="term" value="C:endoplasmic reticulum membrane"/>
    <property type="evidence" value="ECO:0007669"/>
    <property type="project" value="TreeGrafter"/>
</dbReference>
<dbReference type="GO" id="GO:0034976">
    <property type="term" value="P:response to endoplasmic reticulum stress"/>
    <property type="evidence" value="ECO:0007669"/>
    <property type="project" value="TreeGrafter"/>
</dbReference>
<dbReference type="Pfam" id="PF09743">
    <property type="entry name" value="E3_UFM1_ligase"/>
    <property type="match status" value="1"/>
</dbReference>
<evidence type="ECO:0000256" key="4">
    <source>
        <dbReference type="ARBA" id="ARBA00022679"/>
    </source>
</evidence>
<dbReference type="PANTHER" id="PTHR31057:SF0">
    <property type="entry name" value="E3 UFM1-PROTEIN LIGASE 1"/>
    <property type="match status" value="1"/>
</dbReference>
<dbReference type="GO" id="GO:0016874">
    <property type="term" value="F:ligase activity"/>
    <property type="evidence" value="ECO:0007669"/>
    <property type="project" value="UniProtKB-KW"/>
</dbReference>
<protein>
    <recommendedName>
        <fullName evidence="3">E3 UFM1-protein ligase 1 homolog</fullName>
    </recommendedName>
    <alternativeName>
        <fullName evidence="6">E3 UFM1-protein transferase 1 homolog</fullName>
    </alternativeName>
</protein>
<dbReference type="STRING" id="418985.A0A1V9XQT8"/>
<dbReference type="Pfam" id="PF25041">
    <property type="entry name" value="UFL1_C"/>
    <property type="match status" value="1"/>
</dbReference>
<feature type="compositionally biased region" description="Basic and acidic residues" evidence="7">
    <location>
        <begin position="466"/>
        <end position="475"/>
    </location>
</feature>
<proteinExistence type="inferred from homology"/>
<dbReference type="InterPro" id="IPR018611">
    <property type="entry name" value="Ufl1"/>
</dbReference>
<feature type="compositionally biased region" description="Basic residues" evidence="7">
    <location>
        <begin position="443"/>
        <end position="454"/>
    </location>
</feature>
<dbReference type="InterPro" id="IPR056579">
    <property type="entry name" value="Ufl1_N"/>
</dbReference>
<feature type="region of interest" description="Disordered" evidence="7">
    <location>
        <begin position="402"/>
        <end position="475"/>
    </location>
</feature>
<gene>
    <name evidence="11" type="ORF">BIW11_08147</name>
</gene>
<dbReference type="GO" id="GO:1990592">
    <property type="term" value="P:protein K69-linked ufmylation"/>
    <property type="evidence" value="ECO:0007669"/>
    <property type="project" value="TreeGrafter"/>
</dbReference>
<dbReference type="GO" id="GO:0061666">
    <property type="term" value="F:UFM1 ligase activity"/>
    <property type="evidence" value="ECO:0007669"/>
    <property type="project" value="InterPro"/>
</dbReference>
<dbReference type="Pfam" id="PF23659">
    <property type="entry name" value="UFL1"/>
    <property type="match status" value="1"/>
</dbReference>
<dbReference type="OrthoDB" id="10258297at2759"/>
<feature type="domain" description="E3 UFM1-protein ligase 1-like N-terminal" evidence="8">
    <location>
        <begin position="7"/>
        <end position="278"/>
    </location>
</feature>
<dbReference type="GO" id="GO:0032434">
    <property type="term" value="P:regulation of proteasomal ubiquitin-dependent protein catabolic process"/>
    <property type="evidence" value="ECO:0007669"/>
    <property type="project" value="TreeGrafter"/>
</dbReference>
<dbReference type="Proteomes" id="UP000192247">
    <property type="component" value="Unassembled WGS sequence"/>
</dbReference>
<evidence type="ECO:0000256" key="3">
    <source>
        <dbReference type="ARBA" id="ARBA00014160"/>
    </source>
</evidence>
<dbReference type="InterPro" id="IPR056580">
    <property type="entry name" value="Ufl1_dom"/>
</dbReference>
<evidence type="ECO:0000313" key="12">
    <source>
        <dbReference type="Proteomes" id="UP000192247"/>
    </source>
</evidence>
<dbReference type="InterPro" id="IPR056761">
    <property type="entry name" value="Ufl1-like_C"/>
</dbReference>
<evidence type="ECO:0000256" key="2">
    <source>
        <dbReference type="ARBA" id="ARBA00010789"/>
    </source>
</evidence>